<protein>
    <recommendedName>
        <fullName evidence="2">7(1) septoil knot domain-containing protein</fullName>
    </recommendedName>
</protein>
<feature type="signal peptide" evidence="1">
    <location>
        <begin position="1"/>
        <end position="22"/>
    </location>
</feature>
<dbReference type="RefSeq" id="WP_234795065.1">
    <property type="nucleotide sequence ID" value="NZ_FOXS01000002.1"/>
</dbReference>
<dbReference type="InterPro" id="IPR046148">
    <property type="entry name" value="Septknot"/>
</dbReference>
<dbReference type="Proteomes" id="UP000199029">
    <property type="component" value="Unassembled WGS sequence"/>
</dbReference>
<proteinExistence type="predicted"/>
<sequence>MFFSFLLTALLAITPVASPAGHAPIAAPRATASASLEPCKIYGSIYLETDPGRRSYCFGTVYVEPEEAFADLIVFKETNKLFADKVGLWADAPARDFADYVLFVTPDRGKADFAIHYTKVRSFAGCKQ</sequence>
<dbReference type="AlphaFoldDB" id="A0A1I5Y9C4"/>
<dbReference type="Pfam" id="PF19647">
    <property type="entry name" value="Septknot"/>
    <property type="match status" value="1"/>
</dbReference>
<name>A0A1I5Y9C4_HYMAR</name>
<evidence type="ECO:0000256" key="1">
    <source>
        <dbReference type="SAM" id="SignalP"/>
    </source>
</evidence>
<organism evidence="3 4">
    <name type="scientific">Hymenobacter arizonensis</name>
    <name type="common">Siccationidurans arizonensis</name>
    <dbReference type="NCBI Taxonomy" id="1227077"/>
    <lineage>
        <taxon>Bacteria</taxon>
        <taxon>Pseudomonadati</taxon>
        <taxon>Bacteroidota</taxon>
        <taxon>Cytophagia</taxon>
        <taxon>Cytophagales</taxon>
        <taxon>Hymenobacteraceae</taxon>
        <taxon>Hymenobacter</taxon>
    </lineage>
</organism>
<gene>
    <name evidence="3" type="ORF">SAMN04515668_2304</name>
</gene>
<evidence type="ECO:0000313" key="4">
    <source>
        <dbReference type="Proteomes" id="UP000199029"/>
    </source>
</evidence>
<keyword evidence="1" id="KW-0732">Signal</keyword>
<dbReference type="EMBL" id="FOXS01000002">
    <property type="protein sequence ID" value="SFQ40700.1"/>
    <property type="molecule type" value="Genomic_DNA"/>
</dbReference>
<feature type="domain" description="7(1) septoil knot" evidence="2">
    <location>
        <begin position="39"/>
        <end position="127"/>
    </location>
</feature>
<dbReference type="STRING" id="1227077.SAMN04515668_2304"/>
<reference evidence="4" key="1">
    <citation type="submission" date="2016-10" db="EMBL/GenBank/DDBJ databases">
        <authorList>
            <person name="Varghese N."/>
            <person name="Submissions S."/>
        </authorList>
    </citation>
    <scope>NUCLEOTIDE SEQUENCE [LARGE SCALE GENOMIC DNA]</scope>
    <source>
        <strain evidence="4">OR362-8,ATCC BAA-1266,JCM 13504</strain>
    </source>
</reference>
<feature type="chain" id="PRO_5011751191" description="7(1) septoil knot domain-containing protein" evidence="1">
    <location>
        <begin position="23"/>
        <end position="128"/>
    </location>
</feature>
<evidence type="ECO:0000313" key="3">
    <source>
        <dbReference type="EMBL" id="SFQ40700.1"/>
    </source>
</evidence>
<accession>A0A1I5Y9C4</accession>
<evidence type="ECO:0000259" key="2">
    <source>
        <dbReference type="Pfam" id="PF19647"/>
    </source>
</evidence>
<keyword evidence="4" id="KW-1185">Reference proteome</keyword>